<name>A0A9Q0KSF1_9MAGN</name>
<dbReference type="InterPro" id="IPR040400">
    <property type="entry name" value="BAG5/6/7/8"/>
</dbReference>
<dbReference type="Proteomes" id="UP001141806">
    <property type="component" value="Unassembled WGS sequence"/>
</dbReference>
<dbReference type="PROSITE" id="PS51035">
    <property type="entry name" value="BAG"/>
    <property type="match status" value="1"/>
</dbReference>
<gene>
    <name evidence="3" type="ORF">NE237_000978</name>
</gene>
<comment type="caution">
    <text evidence="3">The sequence shown here is derived from an EMBL/GenBank/DDBJ whole genome shotgun (WGS) entry which is preliminary data.</text>
</comment>
<keyword evidence="4" id="KW-1185">Reference proteome</keyword>
<dbReference type="InterPro" id="IPR036533">
    <property type="entry name" value="BAG_dom_sf"/>
</dbReference>
<evidence type="ECO:0000313" key="3">
    <source>
        <dbReference type="EMBL" id="KAJ4975872.1"/>
    </source>
</evidence>
<dbReference type="GO" id="GO:0009506">
    <property type="term" value="C:plasmodesma"/>
    <property type="evidence" value="ECO:0007669"/>
    <property type="project" value="TreeGrafter"/>
</dbReference>
<protein>
    <recommendedName>
        <fullName evidence="2">BAG domain-containing protein</fullName>
    </recommendedName>
</protein>
<dbReference type="InterPro" id="IPR003103">
    <property type="entry name" value="BAG_domain"/>
</dbReference>
<keyword evidence="1" id="KW-0143">Chaperone</keyword>
<feature type="domain" description="BAG" evidence="2">
    <location>
        <begin position="65"/>
        <end position="142"/>
    </location>
</feature>
<dbReference type="SMART" id="SM00264">
    <property type="entry name" value="BAG"/>
    <property type="match status" value="1"/>
</dbReference>
<evidence type="ECO:0000313" key="4">
    <source>
        <dbReference type="Proteomes" id="UP001141806"/>
    </source>
</evidence>
<dbReference type="InterPro" id="IPR000048">
    <property type="entry name" value="IQ_motif_EF-hand-BS"/>
</dbReference>
<dbReference type="AlphaFoldDB" id="A0A9Q0KSF1"/>
<proteinExistence type="predicted"/>
<dbReference type="Pfam" id="PF00612">
    <property type="entry name" value="IQ"/>
    <property type="match status" value="1"/>
</dbReference>
<organism evidence="3 4">
    <name type="scientific">Protea cynaroides</name>
    <dbReference type="NCBI Taxonomy" id="273540"/>
    <lineage>
        <taxon>Eukaryota</taxon>
        <taxon>Viridiplantae</taxon>
        <taxon>Streptophyta</taxon>
        <taxon>Embryophyta</taxon>
        <taxon>Tracheophyta</taxon>
        <taxon>Spermatophyta</taxon>
        <taxon>Magnoliopsida</taxon>
        <taxon>Proteales</taxon>
        <taxon>Proteaceae</taxon>
        <taxon>Protea</taxon>
    </lineage>
</organism>
<dbReference type="GO" id="GO:0051087">
    <property type="term" value="F:protein-folding chaperone binding"/>
    <property type="evidence" value="ECO:0007669"/>
    <property type="project" value="InterPro"/>
</dbReference>
<dbReference type="PANTHER" id="PTHR33322:SF8">
    <property type="entry name" value="BAG FAMILY MOLECULAR CHAPERONE REGULATOR 5, MITOCHONDRIAL"/>
    <property type="match status" value="1"/>
</dbReference>
<dbReference type="EMBL" id="JAMYWD010000003">
    <property type="protein sequence ID" value="KAJ4975872.1"/>
    <property type="molecule type" value="Genomic_DNA"/>
</dbReference>
<dbReference type="PROSITE" id="PS50096">
    <property type="entry name" value="IQ"/>
    <property type="match status" value="1"/>
</dbReference>
<sequence>MKSSRKTRFFWSSSSPLEAKTTEVPIKSNSQKITAPINLRPPEFAAAMKIQSAYRVHLVRKLVKRIKAVNSETDRLERLIQQQATVDAIRQDAMEKVRMNETLMALLLRLDSVPGIFPPVRELRRSATRRVVGLQEILDAVADTELPDSADDFLTNWDQMIADTEEDVCRKRGSEEMQRFSMEKLGFRCFERFLRET</sequence>
<accession>A0A9Q0KSF1</accession>
<evidence type="ECO:0000259" key="2">
    <source>
        <dbReference type="PROSITE" id="PS51035"/>
    </source>
</evidence>
<reference evidence="3" key="1">
    <citation type="journal article" date="2023" name="Plant J.">
        <title>The genome of the king protea, Protea cynaroides.</title>
        <authorList>
            <person name="Chang J."/>
            <person name="Duong T.A."/>
            <person name="Schoeman C."/>
            <person name="Ma X."/>
            <person name="Roodt D."/>
            <person name="Barker N."/>
            <person name="Li Z."/>
            <person name="Van de Peer Y."/>
            <person name="Mizrachi E."/>
        </authorList>
    </citation>
    <scope>NUCLEOTIDE SEQUENCE</scope>
    <source>
        <tissue evidence="3">Young leaves</tissue>
    </source>
</reference>
<dbReference type="Gene3D" id="1.20.58.120">
    <property type="entry name" value="BAG domain"/>
    <property type="match status" value="1"/>
</dbReference>
<dbReference type="Pfam" id="PF02179">
    <property type="entry name" value="BAG"/>
    <property type="match status" value="1"/>
</dbReference>
<dbReference type="SUPFAM" id="SSF63491">
    <property type="entry name" value="BAG domain"/>
    <property type="match status" value="1"/>
</dbReference>
<evidence type="ECO:0000256" key="1">
    <source>
        <dbReference type="ARBA" id="ARBA00023186"/>
    </source>
</evidence>
<dbReference type="OrthoDB" id="1907216at2759"/>
<dbReference type="PANTHER" id="PTHR33322">
    <property type="entry name" value="BAG DOMAIN CONTAINING PROTEIN, EXPRESSED"/>
    <property type="match status" value="1"/>
</dbReference>
<dbReference type="GO" id="GO:0006457">
    <property type="term" value="P:protein folding"/>
    <property type="evidence" value="ECO:0007669"/>
    <property type="project" value="TreeGrafter"/>
</dbReference>